<feature type="transmembrane region" description="Helical" evidence="1">
    <location>
        <begin position="59"/>
        <end position="80"/>
    </location>
</feature>
<reference evidence="2 3" key="1">
    <citation type="submission" date="2015-09" db="EMBL/GenBank/DDBJ databases">
        <title>Draft genome sequence of Kouleothrix aurantiaca JCM 19913.</title>
        <authorList>
            <person name="Hemp J."/>
        </authorList>
    </citation>
    <scope>NUCLEOTIDE SEQUENCE [LARGE SCALE GENOMIC DNA]</scope>
    <source>
        <strain evidence="2 3">COM-B</strain>
    </source>
</reference>
<sequence>MSNIPPPSSGADDLPPLEVPQLADSGLAEEVAEIAAAVAEMRAGQVAERSRARLRPLEITLLALLAASLILHALTITRLFGVRNTLRDQIDQLATSISEAKNSKLNYTVAIDQQVPINVDVPIQRSFSVPIDTQVRIQQNIDLPVETALGNFTIPVPIDANIPVSTTVPIQFDQTLNIDTSVPIKLDVPVQIDLGSEQVSPVLDRLREKLIELRDSL</sequence>
<dbReference type="AlphaFoldDB" id="A0A0N8PS18"/>
<comment type="caution">
    <text evidence="2">The sequence shown here is derived from an EMBL/GenBank/DDBJ whole genome shotgun (WGS) entry which is preliminary data.</text>
</comment>
<keyword evidence="1" id="KW-1133">Transmembrane helix</keyword>
<evidence type="ECO:0000256" key="1">
    <source>
        <dbReference type="SAM" id="Phobius"/>
    </source>
</evidence>
<proteinExistence type="predicted"/>
<keyword evidence="3" id="KW-1185">Reference proteome</keyword>
<gene>
    <name evidence="2" type="ORF">SE17_20905</name>
</gene>
<name>A0A0N8PS18_9CHLR</name>
<evidence type="ECO:0000313" key="2">
    <source>
        <dbReference type="EMBL" id="KPV51485.1"/>
    </source>
</evidence>
<dbReference type="Proteomes" id="UP000050509">
    <property type="component" value="Unassembled WGS sequence"/>
</dbReference>
<dbReference type="EMBL" id="LJCR01000894">
    <property type="protein sequence ID" value="KPV51485.1"/>
    <property type="molecule type" value="Genomic_DNA"/>
</dbReference>
<accession>A0A0N8PS18</accession>
<keyword evidence="1" id="KW-0472">Membrane</keyword>
<evidence type="ECO:0000313" key="3">
    <source>
        <dbReference type="Proteomes" id="UP000050509"/>
    </source>
</evidence>
<organism evidence="2 3">
    <name type="scientific">Kouleothrix aurantiaca</name>
    <dbReference type="NCBI Taxonomy" id="186479"/>
    <lineage>
        <taxon>Bacteria</taxon>
        <taxon>Bacillati</taxon>
        <taxon>Chloroflexota</taxon>
        <taxon>Chloroflexia</taxon>
        <taxon>Chloroflexales</taxon>
        <taxon>Roseiflexineae</taxon>
        <taxon>Roseiflexaceae</taxon>
        <taxon>Kouleothrix</taxon>
    </lineage>
</organism>
<protein>
    <submittedName>
        <fullName evidence="2">Uncharacterized protein</fullName>
    </submittedName>
</protein>
<keyword evidence="1" id="KW-0812">Transmembrane</keyword>